<proteinExistence type="predicted"/>
<accession>A0ABR1SYR9</accession>
<sequence>MRHKRIIGPCFNERISVLVWEETTRQVQEMLDKKIFAHPEHMHTTLCDDSRTIALHAFMGVGFGAPQDFSTGARQRSEGRQFSFRDSLTSVLHELILSTMASQLPPAVLSFLPTYISEKKIAFDEAGQYINDLIRAQEEVDSDGLGAKAPVASSLSSSSEKRKPNTFLSTLVSNARDDANTTTEDSSQTATAGVAKRGSRSRT</sequence>
<dbReference type="InterPro" id="IPR036396">
    <property type="entry name" value="Cyt_P450_sf"/>
</dbReference>
<dbReference type="Proteomes" id="UP001444661">
    <property type="component" value="Unassembled WGS sequence"/>
</dbReference>
<reference evidence="2 3" key="1">
    <citation type="submission" date="2023-01" db="EMBL/GenBank/DDBJ databases">
        <title>Analysis of 21 Apiospora genomes using comparative genomics revels a genus with tremendous synthesis potential of carbohydrate active enzymes and secondary metabolites.</title>
        <authorList>
            <person name="Sorensen T."/>
        </authorList>
    </citation>
    <scope>NUCLEOTIDE SEQUENCE [LARGE SCALE GENOMIC DNA]</scope>
    <source>
        <strain evidence="2 3">CBS 33761</strain>
    </source>
</reference>
<evidence type="ECO:0000313" key="3">
    <source>
        <dbReference type="Proteomes" id="UP001444661"/>
    </source>
</evidence>
<protein>
    <submittedName>
        <fullName evidence="2">Uncharacterized protein</fullName>
    </submittedName>
</protein>
<feature type="region of interest" description="Disordered" evidence="1">
    <location>
        <begin position="148"/>
        <end position="203"/>
    </location>
</feature>
<gene>
    <name evidence="2" type="ORF">PG993_007893</name>
</gene>
<evidence type="ECO:0000256" key="1">
    <source>
        <dbReference type="SAM" id="MobiDB-lite"/>
    </source>
</evidence>
<evidence type="ECO:0000313" key="2">
    <source>
        <dbReference type="EMBL" id="KAK8039482.1"/>
    </source>
</evidence>
<comment type="caution">
    <text evidence="2">The sequence shown here is derived from an EMBL/GenBank/DDBJ whole genome shotgun (WGS) entry which is preliminary data.</text>
</comment>
<name>A0ABR1SYR9_9PEZI</name>
<keyword evidence="3" id="KW-1185">Reference proteome</keyword>
<organism evidence="2 3">
    <name type="scientific">Apiospora rasikravindrae</name>
    <dbReference type="NCBI Taxonomy" id="990691"/>
    <lineage>
        <taxon>Eukaryota</taxon>
        <taxon>Fungi</taxon>
        <taxon>Dikarya</taxon>
        <taxon>Ascomycota</taxon>
        <taxon>Pezizomycotina</taxon>
        <taxon>Sordariomycetes</taxon>
        <taxon>Xylariomycetidae</taxon>
        <taxon>Amphisphaeriales</taxon>
        <taxon>Apiosporaceae</taxon>
        <taxon>Apiospora</taxon>
    </lineage>
</organism>
<dbReference type="EMBL" id="JAQQWK010000006">
    <property type="protein sequence ID" value="KAK8039482.1"/>
    <property type="molecule type" value="Genomic_DNA"/>
</dbReference>
<feature type="compositionally biased region" description="Polar residues" evidence="1">
    <location>
        <begin position="180"/>
        <end position="191"/>
    </location>
</feature>
<dbReference type="Gene3D" id="1.10.630.10">
    <property type="entry name" value="Cytochrome P450"/>
    <property type="match status" value="1"/>
</dbReference>